<organism evidence="1 2">
    <name type="scientific">Naganishia onofrii</name>
    <dbReference type="NCBI Taxonomy" id="1851511"/>
    <lineage>
        <taxon>Eukaryota</taxon>
        <taxon>Fungi</taxon>
        <taxon>Dikarya</taxon>
        <taxon>Basidiomycota</taxon>
        <taxon>Agaricomycotina</taxon>
        <taxon>Tremellomycetes</taxon>
        <taxon>Filobasidiales</taxon>
        <taxon>Filobasidiaceae</taxon>
        <taxon>Naganishia</taxon>
    </lineage>
</organism>
<accession>A0ACC2XPQ0</accession>
<dbReference type="Proteomes" id="UP001234202">
    <property type="component" value="Unassembled WGS sequence"/>
</dbReference>
<protein>
    <submittedName>
        <fullName evidence="1">Uncharacterized protein</fullName>
    </submittedName>
</protein>
<gene>
    <name evidence="1" type="ORF">QFC24_003049</name>
</gene>
<comment type="caution">
    <text evidence="1">The sequence shown here is derived from an EMBL/GenBank/DDBJ whole genome shotgun (WGS) entry which is preliminary data.</text>
</comment>
<reference evidence="1" key="1">
    <citation type="submission" date="2023-04" db="EMBL/GenBank/DDBJ databases">
        <title>Draft Genome sequencing of Naganishia species isolated from polar environments using Oxford Nanopore Technology.</title>
        <authorList>
            <person name="Leo P."/>
            <person name="Venkateswaran K."/>
        </authorList>
    </citation>
    <scope>NUCLEOTIDE SEQUENCE</scope>
    <source>
        <strain evidence="1">DBVPG 5303</strain>
    </source>
</reference>
<keyword evidence="2" id="KW-1185">Reference proteome</keyword>
<sequence>MSRPPHPSPSGKHFITKAPPKELFESEILEHALSWHTPDRSAFNAERFDLAAAAVKRLNSLLTKASSELQQNTLQVIRTFLSEPTMMAISKAVYQGTSTLAEKITAQKAHDLLQGLASTCQILTSLNQGKQAETIATPFVTNGIMNGSTAHLRVAGAKPVIIILSHMQNFVNADSLPGNLINEVMYGIDISGESAYRSRLILGLISNSAYVQRLGYQISQEAAVALLREWYRPGQLSKSDLSALSVHFLPILLEKYPALAVQSLQDLSQSASTSAQVDKSAFLAAWTAIARVAVAGSCLKLAELDMRLLKWAMHHADDAIRLDAWFILTRCSSPTDQLEDVLLGSEGLIVEWLSSNMAVPSLEFRSDYLAAFGKFVERLYTSANAAVRQNQKPLAQGKQGDATSQEEYEQQKMFRREYTDRIIQLVQLILNRFIDASILLPMSTYHAKIITALAMLSYLEQNLGSRQVGKKVGRNQVTWPTLHTDERVECLIACLGSNFTDVRSQAAELLEFAPYPLPGYSDESRKTLLLQMSLERLNGARNTDAEAGAWKETLKAPSATMHKEHRLNMTMDNTTIAQRFLSSIERIWDICRPIIATQQGDDTQHEIAGAHEWLEDVADGTGDAEGGRADDAHLTILSNCWRAIKEASMATAFENFLDAPALPQELRRQWLDEQVAFIATGQASTTRRSGALPFAVLALVHSNNVLVEEAFLRLCPIVRESENNPARIHAMHSIRVMLLDARHSHLFKQYFEETLMLALDAYQTEDLDTTQTAALGSESASLMDPVIPLLAKREIKARQIAAQAMANFLDTETFTDFARSFLVALLKRRYSSLNEVHGRILVIQCFLLGKQPDSLAAFVGLSRQFSKAATSQDWPFLIRDGLLDIADALGNHAVSNDPQGNTALARSSDVDHFGSLRRLVDGQAIASAELLDILPLLEKNPSTILQHNLPERLYQTYTETSNIPLREALLPVLGQATICSPALSEPVMNLIEKAAQVDQSVESRQAAVSALRPFAKELMRSSNQQLFGIADMLLNDDDTEIRKQAAEVVAQAFNEGDSICHEQAEQQLCRHRIKRFRDSTDFARLLLAKLTDPADIDRLTASLRDTKYDLFAEEPPNLFIEPYPAIQQLFDEFNALEGRVKVHALRESWDRILTCQMALHQINGGDEMVSLPLNPRRETILLLRQRSDIHGLIASS</sequence>
<evidence type="ECO:0000313" key="1">
    <source>
        <dbReference type="EMBL" id="KAJ9124682.1"/>
    </source>
</evidence>
<dbReference type="EMBL" id="JASBWV010000009">
    <property type="protein sequence ID" value="KAJ9124682.1"/>
    <property type="molecule type" value="Genomic_DNA"/>
</dbReference>
<proteinExistence type="predicted"/>
<name>A0ACC2XPQ0_9TREE</name>
<evidence type="ECO:0000313" key="2">
    <source>
        <dbReference type="Proteomes" id="UP001234202"/>
    </source>
</evidence>